<organism evidence="1 2">
    <name type="scientific">Characodon lateralis</name>
    <dbReference type="NCBI Taxonomy" id="208331"/>
    <lineage>
        <taxon>Eukaryota</taxon>
        <taxon>Metazoa</taxon>
        <taxon>Chordata</taxon>
        <taxon>Craniata</taxon>
        <taxon>Vertebrata</taxon>
        <taxon>Euteleostomi</taxon>
        <taxon>Actinopterygii</taxon>
        <taxon>Neopterygii</taxon>
        <taxon>Teleostei</taxon>
        <taxon>Neoteleostei</taxon>
        <taxon>Acanthomorphata</taxon>
        <taxon>Ovalentaria</taxon>
        <taxon>Atherinomorphae</taxon>
        <taxon>Cyprinodontiformes</taxon>
        <taxon>Goodeidae</taxon>
        <taxon>Characodon</taxon>
    </lineage>
</organism>
<gene>
    <name evidence="1" type="ORF">CHARACLAT_031702</name>
</gene>
<comment type="caution">
    <text evidence="1">The sequence shown here is derived from an EMBL/GenBank/DDBJ whole genome shotgun (WGS) entry which is preliminary data.</text>
</comment>
<evidence type="ECO:0000313" key="1">
    <source>
        <dbReference type="EMBL" id="MED6295421.1"/>
    </source>
</evidence>
<name>A0ABU7F820_9TELE</name>
<accession>A0ABU7F820</accession>
<sequence>MPLDAADFLCAELHRRREDDIITALHAIISYLEQWGCPASLCQLQFCLQYDTSAQTDVTITEYWSTFHHFQLSQRFTVYRRSVWVPIFPQP</sequence>
<keyword evidence="2" id="KW-1185">Reference proteome</keyword>
<reference evidence="1 2" key="1">
    <citation type="submission" date="2021-06" db="EMBL/GenBank/DDBJ databases">
        <authorList>
            <person name="Palmer J.M."/>
        </authorList>
    </citation>
    <scope>NUCLEOTIDE SEQUENCE [LARGE SCALE GENOMIC DNA]</scope>
    <source>
        <strain evidence="1 2">CL_MEX2019</strain>
        <tissue evidence="1">Muscle</tissue>
    </source>
</reference>
<protein>
    <submittedName>
        <fullName evidence="1">Uncharacterized protein</fullName>
    </submittedName>
</protein>
<dbReference type="Proteomes" id="UP001352852">
    <property type="component" value="Unassembled WGS sequence"/>
</dbReference>
<proteinExistence type="predicted"/>
<dbReference type="EMBL" id="JAHUTJ010079026">
    <property type="protein sequence ID" value="MED6295421.1"/>
    <property type="molecule type" value="Genomic_DNA"/>
</dbReference>
<evidence type="ECO:0000313" key="2">
    <source>
        <dbReference type="Proteomes" id="UP001352852"/>
    </source>
</evidence>